<organism evidence="2 3">
    <name type="scientific">Portunus trituberculatus</name>
    <name type="common">Swimming crab</name>
    <name type="synonym">Neptunus trituberculatus</name>
    <dbReference type="NCBI Taxonomy" id="210409"/>
    <lineage>
        <taxon>Eukaryota</taxon>
        <taxon>Metazoa</taxon>
        <taxon>Ecdysozoa</taxon>
        <taxon>Arthropoda</taxon>
        <taxon>Crustacea</taxon>
        <taxon>Multicrustacea</taxon>
        <taxon>Malacostraca</taxon>
        <taxon>Eumalacostraca</taxon>
        <taxon>Eucarida</taxon>
        <taxon>Decapoda</taxon>
        <taxon>Pleocyemata</taxon>
        <taxon>Brachyura</taxon>
        <taxon>Eubrachyura</taxon>
        <taxon>Portunoidea</taxon>
        <taxon>Portunidae</taxon>
        <taxon>Portuninae</taxon>
        <taxon>Portunus</taxon>
    </lineage>
</organism>
<sequence length="102" mass="11305">MYLRSPLKHTRINTPPTSTSPTTQRAPHHCQEQHITTTATTTARLTPQNPHSVEQDEVRVVRVDAPLPSTAYLAMAPTCADTPNFPPILPSFTHINVFLLPI</sequence>
<feature type="compositionally biased region" description="Low complexity" evidence="1">
    <location>
        <begin position="14"/>
        <end position="23"/>
    </location>
</feature>
<comment type="caution">
    <text evidence="2">The sequence shown here is derived from an EMBL/GenBank/DDBJ whole genome shotgun (WGS) entry which is preliminary data.</text>
</comment>
<reference evidence="2 3" key="1">
    <citation type="submission" date="2019-05" db="EMBL/GenBank/DDBJ databases">
        <title>Another draft genome of Portunus trituberculatus and its Hox gene families provides insights of decapod evolution.</title>
        <authorList>
            <person name="Jeong J.-H."/>
            <person name="Song I."/>
            <person name="Kim S."/>
            <person name="Choi T."/>
            <person name="Kim D."/>
            <person name="Ryu S."/>
            <person name="Kim W."/>
        </authorList>
    </citation>
    <scope>NUCLEOTIDE SEQUENCE [LARGE SCALE GENOMIC DNA]</scope>
    <source>
        <tissue evidence="2">Muscle</tissue>
    </source>
</reference>
<accession>A0A5B7J7L7</accession>
<protein>
    <submittedName>
        <fullName evidence="2">Uncharacterized protein</fullName>
    </submittedName>
</protein>
<dbReference type="EMBL" id="VSRR010081277">
    <property type="protein sequence ID" value="MPC89517.1"/>
    <property type="molecule type" value="Genomic_DNA"/>
</dbReference>
<evidence type="ECO:0000256" key="1">
    <source>
        <dbReference type="SAM" id="MobiDB-lite"/>
    </source>
</evidence>
<evidence type="ECO:0000313" key="3">
    <source>
        <dbReference type="Proteomes" id="UP000324222"/>
    </source>
</evidence>
<dbReference type="AlphaFoldDB" id="A0A5B7J7L7"/>
<proteinExistence type="predicted"/>
<evidence type="ECO:0000313" key="2">
    <source>
        <dbReference type="EMBL" id="MPC89517.1"/>
    </source>
</evidence>
<feature type="compositionally biased region" description="Basic residues" evidence="1">
    <location>
        <begin position="1"/>
        <end position="11"/>
    </location>
</feature>
<feature type="region of interest" description="Disordered" evidence="1">
    <location>
        <begin position="1"/>
        <end position="28"/>
    </location>
</feature>
<name>A0A5B7J7L7_PORTR</name>
<keyword evidence="3" id="KW-1185">Reference proteome</keyword>
<gene>
    <name evidence="2" type="ORF">E2C01_084468</name>
</gene>
<dbReference type="Proteomes" id="UP000324222">
    <property type="component" value="Unassembled WGS sequence"/>
</dbReference>